<keyword evidence="1" id="KW-1133">Transmembrane helix</keyword>
<dbReference type="Pfam" id="PF07158">
    <property type="entry name" value="MatC_N"/>
    <property type="match status" value="1"/>
</dbReference>
<dbReference type="AlphaFoldDB" id="A0A841L0I2"/>
<keyword evidence="1" id="KW-0472">Membrane</keyword>
<evidence type="ECO:0000259" key="2">
    <source>
        <dbReference type="Pfam" id="PF07158"/>
    </source>
</evidence>
<evidence type="ECO:0000313" key="4">
    <source>
        <dbReference type="Proteomes" id="UP000579281"/>
    </source>
</evidence>
<proteinExistence type="predicted"/>
<feature type="transmembrane region" description="Helical" evidence="1">
    <location>
        <begin position="404"/>
        <end position="424"/>
    </location>
</feature>
<evidence type="ECO:0000313" key="3">
    <source>
        <dbReference type="EMBL" id="MBB6217710.1"/>
    </source>
</evidence>
<keyword evidence="1" id="KW-0812">Transmembrane</keyword>
<feature type="transmembrane region" description="Helical" evidence="1">
    <location>
        <begin position="320"/>
        <end position="345"/>
    </location>
</feature>
<name>A0A841L0I2_9FIRM</name>
<dbReference type="RefSeq" id="WP_184312205.1">
    <property type="nucleotide sequence ID" value="NZ_JACHEN010000027.1"/>
</dbReference>
<protein>
    <submittedName>
        <fullName evidence="3">Na+/H+ antiporter NhaD/arsenite permease-like protein</fullName>
    </submittedName>
</protein>
<dbReference type="Proteomes" id="UP000579281">
    <property type="component" value="Unassembled WGS sequence"/>
</dbReference>
<feature type="transmembrane region" description="Helical" evidence="1">
    <location>
        <begin position="190"/>
        <end position="214"/>
    </location>
</feature>
<evidence type="ECO:0000256" key="1">
    <source>
        <dbReference type="SAM" id="Phobius"/>
    </source>
</evidence>
<feature type="transmembrane region" description="Helical" evidence="1">
    <location>
        <begin position="279"/>
        <end position="300"/>
    </location>
</feature>
<feature type="transmembrane region" description="Helical" evidence="1">
    <location>
        <begin position="234"/>
        <end position="267"/>
    </location>
</feature>
<dbReference type="InterPro" id="IPR009827">
    <property type="entry name" value="MatC_N"/>
</dbReference>
<accession>A0A841L0I2</accession>
<organism evidence="3 4">
    <name type="scientific">Anaerosolibacter carboniphilus</name>
    <dbReference type="NCBI Taxonomy" id="1417629"/>
    <lineage>
        <taxon>Bacteria</taxon>
        <taxon>Bacillati</taxon>
        <taxon>Bacillota</taxon>
        <taxon>Clostridia</taxon>
        <taxon>Peptostreptococcales</taxon>
        <taxon>Thermotaleaceae</taxon>
        <taxon>Anaerosolibacter</taxon>
    </lineage>
</organism>
<comment type="caution">
    <text evidence="3">The sequence shown here is derived from an EMBL/GenBank/DDBJ whole genome shotgun (WGS) entry which is preliminary data.</text>
</comment>
<sequence>MIAIISLLALVIAIYIGFKRGINTGLVSITGAYILGFFVLEMNEKLGKEIPLSDPTGKFTTLVSGWPNSLFFILLGVTLLFGIAKVNGTLVLIARKSARLAGGNKKLIPIIFFILATVIAAIGPGNIAVCALLLPIAMSVAHEEKIGALLMAGMVIAGSNAGGLSPLAPTGIIGVTLSEKIGLANVGMRIFYNMVIAQVIIAAVIYIVLGGLKLSSRSEGTKSAVEAFDGRQKATIFVILLVVVAVIVFKAHLGLVGFAGATILLLIRAADEKEAILSVPWSTLLLVCGVGVLVNVVSLAGGITTLTDALSSFMNARTAAPIMTIIGGLMSAVSSASGVVMPTLIPTVPGLIEKLGAQVTPTALVSAIILGAHVVTNSPLSTLGALAMASAGDEVDRGKLFRELLVLGFGGILFGALIVFLGIVR</sequence>
<feature type="transmembrane region" description="Helical" evidence="1">
    <location>
        <begin position="357"/>
        <end position="376"/>
    </location>
</feature>
<dbReference type="EMBL" id="JACHEN010000027">
    <property type="protein sequence ID" value="MBB6217710.1"/>
    <property type="molecule type" value="Genomic_DNA"/>
</dbReference>
<reference evidence="3 4" key="1">
    <citation type="submission" date="2020-08" db="EMBL/GenBank/DDBJ databases">
        <title>Genomic Encyclopedia of Type Strains, Phase IV (KMG-IV): sequencing the most valuable type-strain genomes for metagenomic binning, comparative biology and taxonomic classification.</title>
        <authorList>
            <person name="Goeker M."/>
        </authorList>
    </citation>
    <scope>NUCLEOTIDE SEQUENCE [LARGE SCALE GENOMIC DNA]</scope>
    <source>
        <strain evidence="3 4">DSM 103526</strain>
    </source>
</reference>
<feature type="transmembrane region" description="Helical" evidence="1">
    <location>
        <begin position="146"/>
        <end position="169"/>
    </location>
</feature>
<keyword evidence="4" id="KW-1185">Reference proteome</keyword>
<feature type="transmembrane region" description="Helical" evidence="1">
    <location>
        <begin position="70"/>
        <end position="95"/>
    </location>
</feature>
<gene>
    <name evidence="3" type="ORF">HNQ80_003833</name>
</gene>
<feature type="domain" description="Dicarboxylate carrier MatC N-terminal" evidence="2">
    <location>
        <begin position="2"/>
        <end position="163"/>
    </location>
</feature>
<feature type="transmembrane region" description="Helical" evidence="1">
    <location>
        <begin position="107"/>
        <end position="134"/>
    </location>
</feature>